<accession>A0A7K1FI39</accession>
<name>A0A7K1FI39_9ACTN</name>
<protein>
    <submittedName>
        <fullName evidence="2">Glycosyltransferase</fullName>
    </submittedName>
</protein>
<dbReference type="EMBL" id="WLYK01000001">
    <property type="protein sequence ID" value="MTD13750.1"/>
    <property type="molecule type" value="Genomic_DNA"/>
</dbReference>
<dbReference type="Pfam" id="PF13692">
    <property type="entry name" value="Glyco_trans_1_4"/>
    <property type="match status" value="1"/>
</dbReference>
<proteinExistence type="predicted"/>
<reference evidence="2 3" key="1">
    <citation type="submission" date="2019-11" db="EMBL/GenBank/DDBJ databases">
        <authorList>
            <person name="Jiang L.-Q."/>
        </authorList>
    </citation>
    <scope>NUCLEOTIDE SEQUENCE [LARGE SCALE GENOMIC DNA]</scope>
    <source>
        <strain evidence="2 3">YIM 132087</strain>
    </source>
</reference>
<organism evidence="2 3">
    <name type="scientific">Nakamurella alba</name>
    <dbReference type="NCBI Taxonomy" id="2665158"/>
    <lineage>
        <taxon>Bacteria</taxon>
        <taxon>Bacillati</taxon>
        <taxon>Actinomycetota</taxon>
        <taxon>Actinomycetes</taxon>
        <taxon>Nakamurellales</taxon>
        <taxon>Nakamurellaceae</taxon>
        <taxon>Nakamurella</taxon>
    </lineage>
</organism>
<dbReference type="PANTHER" id="PTHR45947">
    <property type="entry name" value="SULFOQUINOVOSYL TRANSFERASE SQD2"/>
    <property type="match status" value="1"/>
</dbReference>
<feature type="region of interest" description="Disordered" evidence="1">
    <location>
        <begin position="362"/>
        <end position="387"/>
    </location>
</feature>
<dbReference type="GO" id="GO:0016758">
    <property type="term" value="F:hexosyltransferase activity"/>
    <property type="evidence" value="ECO:0007669"/>
    <property type="project" value="TreeGrafter"/>
</dbReference>
<dbReference type="Proteomes" id="UP000460221">
    <property type="component" value="Unassembled WGS sequence"/>
</dbReference>
<keyword evidence="3" id="KW-1185">Reference proteome</keyword>
<dbReference type="PANTHER" id="PTHR45947:SF3">
    <property type="entry name" value="SULFOQUINOVOSYL TRANSFERASE SQD2"/>
    <property type="match status" value="1"/>
</dbReference>
<evidence type="ECO:0000313" key="3">
    <source>
        <dbReference type="Proteomes" id="UP000460221"/>
    </source>
</evidence>
<dbReference type="CDD" id="cd03801">
    <property type="entry name" value="GT4_PimA-like"/>
    <property type="match status" value="1"/>
</dbReference>
<dbReference type="RefSeq" id="WP_154767534.1">
    <property type="nucleotide sequence ID" value="NZ_WLYK01000001.1"/>
</dbReference>
<feature type="compositionally biased region" description="Low complexity" evidence="1">
    <location>
        <begin position="362"/>
        <end position="372"/>
    </location>
</feature>
<evidence type="ECO:0000313" key="2">
    <source>
        <dbReference type="EMBL" id="MTD13750.1"/>
    </source>
</evidence>
<dbReference type="AlphaFoldDB" id="A0A7K1FI39"/>
<comment type="caution">
    <text evidence="2">The sequence shown here is derived from an EMBL/GenBank/DDBJ whole genome shotgun (WGS) entry which is preliminary data.</text>
</comment>
<evidence type="ECO:0000256" key="1">
    <source>
        <dbReference type="SAM" id="MobiDB-lite"/>
    </source>
</evidence>
<gene>
    <name evidence="2" type="ORF">GIS00_07310</name>
</gene>
<dbReference type="Gene3D" id="3.40.50.2000">
    <property type="entry name" value="Glycogen Phosphorylase B"/>
    <property type="match status" value="2"/>
</dbReference>
<dbReference type="SUPFAM" id="SSF53756">
    <property type="entry name" value="UDP-Glycosyltransferase/glycogen phosphorylase"/>
    <property type="match status" value="1"/>
</dbReference>
<sequence>MTPDPRLALVSRGDPLTPYLFRALRRRFPVAGQLSPELNQVQRGVVAARTFRLQRERWAQQFIKSPLGYALRTRNTRRRLSRLPDGHDLVFQVHGLSGVPDRPSVLYLDCTHLQSVRQWPEWNPLDGRALDRWIAAERESYQQAVHIFSFTEETRRTLVDDYGVTPGRITVTGAGVNLDTLPSLDRPAAPPPDDPVILFVGNDFRRKGGEILLEAFRLVRTVVPRARLVLVGDRPDIPDLPGVEVHGHIDDRSRIVELYAGASVFTLPSLFEPYGLVVLEAMAFGLPVVASTSSGIPDIVRHGETGLLVPVGDAPALASSLISVLTDRAMATAMGRAGRQLVEEQHTWDLVVDRMADTLAGTTPPAAGVTGTRVARAQQPGTSTEKH</sequence>
<keyword evidence="2" id="KW-0808">Transferase</keyword>
<dbReference type="InterPro" id="IPR050194">
    <property type="entry name" value="Glycosyltransferase_grp1"/>
</dbReference>